<sequence length="254" mass="28826">MNKWGILWMGIASLVLTGCTAEQRSSLANEGRSSSEIGTQLVGALIGKINSSIKPNDYPTAKELRKELTITQELIHTIRQTLREGREAERGYNNVGVRESHEKQAEYLYGQITRFENELHNIKSAHLDNFAQESCGYLCVAVHSSPASRMDFKQRMIRSTMANLEHAKREYQVFVNEKLQGSDSKAIRSQVAHSLNQVNEKLGRLCEIGLNGQTSQIYTYYDEDRNSWEVVELRVDSPINCAKQLLLFEDIEAE</sequence>
<organism evidence="1 2">
    <name type="scientific">Actinobacillus indolicus</name>
    <dbReference type="NCBI Taxonomy" id="51049"/>
    <lineage>
        <taxon>Bacteria</taxon>
        <taxon>Pseudomonadati</taxon>
        <taxon>Pseudomonadota</taxon>
        <taxon>Gammaproteobacteria</taxon>
        <taxon>Pasteurellales</taxon>
        <taxon>Pasteurellaceae</taxon>
        <taxon>Actinobacillus</taxon>
    </lineage>
</organism>
<dbReference type="RefSeq" id="WP_162857247.1">
    <property type="nucleotide sequence ID" value="NZ_CP038145.1"/>
</dbReference>
<name>A0A4V1AY79_9PAST</name>
<keyword evidence="2" id="KW-1185">Reference proteome</keyword>
<dbReference type="KEGG" id="aio:EXH44_09455"/>
<evidence type="ECO:0000313" key="2">
    <source>
        <dbReference type="Proteomes" id="UP000294444"/>
    </source>
</evidence>
<evidence type="ECO:0000313" key="1">
    <source>
        <dbReference type="EMBL" id="QBQ64430.1"/>
    </source>
</evidence>
<dbReference type="Proteomes" id="UP000294444">
    <property type="component" value="Chromosome"/>
</dbReference>
<gene>
    <name evidence="1" type="ORF">EXH44_09455</name>
</gene>
<evidence type="ECO:0008006" key="3">
    <source>
        <dbReference type="Google" id="ProtNLM"/>
    </source>
</evidence>
<protein>
    <recommendedName>
        <fullName evidence="3">Lipoprotein</fullName>
    </recommendedName>
</protein>
<dbReference type="PROSITE" id="PS51257">
    <property type="entry name" value="PROKAR_LIPOPROTEIN"/>
    <property type="match status" value="1"/>
</dbReference>
<accession>A0A4V1AY79</accession>
<proteinExistence type="predicted"/>
<dbReference type="EMBL" id="CP038145">
    <property type="protein sequence ID" value="QBQ64430.1"/>
    <property type="molecule type" value="Genomic_DNA"/>
</dbReference>
<reference evidence="1 2" key="1">
    <citation type="submission" date="2019-03" db="EMBL/GenBank/DDBJ databases">
        <authorList>
            <person name="Che Y."/>
            <person name="Zhou L."/>
        </authorList>
    </citation>
    <scope>NUCLEOTIDE SEQUENCE [LARGE SCALE GENOMIC DNA]</scope>
    <source>
        <strain evidence="1 2">AIFJ1607</strain>
    </source>
</reference>
<dbReference type="AlphaFoldDB" id="A0A4V1AY79"/>